<dbReference type="EMBL" id="NHNI01000002">
    <property type="protein sequence ID" value="OZY84503.1"/>
    <property type="molecule type" value="Genomic_DNA"/>
</dbReference>
<reference evidence="2" key="1">
    <citation type="submission" date="2017-05" db="EMBL/GenBank/DDBJ databases">
        <authorList>
            <person name="Barney B.M."/>
        </authorList>
    </citation>
    <scope>NUCLEOTIDE SEQUENCE [LARGE SCALE GENOMIC DNA]</scope>
    <source>
        <strain evidence="2">PSBB022</strain>
    </source>
</reference>
<dbReference type="AlphaFoldDB" id="A0A266Q3R5"/>
<protein>
    <submittedName>
        <fullName evidence="1">Uncharacterized protein</fullName>
    </submittedName>
</protein>
<proteinExistence type="predicted"/>
<comment type="caution">
    <text evidence="1">The sequence shown here is derived from an EMBL/GenBank/DDBJ whole genome shotgun (WGS) entry which is preliminary data.</text>
</comment>
<organism evidence="1 2">
    <name type="scientific">Cellvibrio mixtus</name>
    <dbReference type="NCBI Taxonomy" id="39650"/>
    <lineage>
        <taxon>Bacteria</taxon>
        <taxon>Pseudomonadati</taxon>
        <taxon>Pseudomonadota</taxon>
        <taxon>Gammaproteobacteria</taxon>
        <taxon>Cellvibrionales</taxon>
        <taxon>Cellvibrionaceae</taxon>
        <taxon>Cellvibrio</taxon>
    </lineage>
</organism>
<dbReference type="Proteomes" id="UP000216101">
    <property type="component" value="Unassembled WGS sequence"/>
</dbReference>
<keyword evidence="2" id="KW-1185">Reference proteome</keyword>
<accession>A0A266Q3R5</accession>
<evidence type="ECO:0000313" key="1">
    <source>
        <dbReference type="EMBL" id="OZY84503.1"/>
    </source>
</evidence>
<evidence type="ECO:0000313" key="2">
    <source>
        <dbReference type="Proteomes" id="UP000216101"/>
    </source>
</evidence>
<gene>
    <name evidence="1" type="ORF">CBP51_15000</name>
</gene>
<name>A0A266Q3R5_9GAMM</name>
<sequence>MVKGESLALATPDYILHERQVIKTSFSFTSNPISLPVTQGKILRIDQYAAGGAFDLQALVGGHVIDILLDHPGRSLPNVMGGLNGVLLVDLRYIADQYEGAHTTPALIQQAVTDLFSENSTSKCWLYHPREVEVRKRLQQNLFVVQAGVAWQIEAPTQVKQPQPQILACKMCKSKWLSNPGEPIMCKTCNTHLYVVTGIE</sequence>